<evidence type="ECO:0000256" key="1">
    <source>
        <dbReference type="ARBA" id="ARBA00006547"/>
    </source>
</evidence>
<dbReference type="Gene3D" id="3.30.2140.10">
    <property type="entry name" value="Arylamine N-acetyltransferase"/>
    <property type="match status" value="1"/>
</dbReference>
<dbReference type="PANTHER" id="PTHR11786">
    <property type="entry name" value="N-HYDROXYARYLAMINE O-ACETYLTRANSFERASE"/>
    <property type="match status" value="1"/>
</dbReference>
<dbReference type="InterPro" id="IPR038765">
    <property type="entry name" value="Papain-like_cys_pep_sf"/>
</dbReference>
<gene>
    <name evidence="3" type="ORF">EV668_1311</name>
</gene>
<dbReference type="InterPro" id="IPR001447">
    <property type="entry name" value="Arylamine_N-AcTrfase"/>
</dbReference>
<keyword evidence="4" id="KW-1185">Reference proteome</keyword>
<keyword evidence="3" id="KW-0808">Transferase</keyword>
<evidence type="ECO:0000313" key="3">
    <source>
        <dbReference type="EMBL" id="TDR94040.1"/>
    </source>
</evidence>
<reference evidence="3 4" key="1">
    <citation type="submission" date="2019-03" db="EMBL/GenBank/DDBJ databases">
        <title>Genomic Encyclopedia of Type Strains, Phase IV (KMG-IV): sequencing the most valuable type-strain genomes for metagenomic binning, comparative biology and taxonomic classification.</title>
        <authorList>
            <person name="Goeker M."/>
        </authorList>
    </citation>
    <scope>NUCLEOTIDE SEQUENCE [LARGE SCALE GENOMIC DNA]</scope>
    <source>
        <strain evidence="3 4">DSM 25903</strain>
    </source>
</reference>
<dbReference type="GO" id="GO:0016407">
    <property type="term" value="F:acetyltransferase activity"/>
    <property type="evidence" value="ECO:0007669"/>
    <property type="project" value="InterPro"/>
</dbReference>
<dbReference type="PRINTS" id="PR01543">
    <property type="entry name" value="ANATRNSFRASE"/>
</dbReference>
<protein>
    <submittedName>
        <fullName evidence="3">N-hydroxyarylamine O-acetyltransferase</fullName>
    </submittedName>
</protein>
<dbReference type="Gene3D" id="2.40.128.150">
    <property type="entry name" value="Cysteine proteinases"/>
    <property type="match status" value="1"/>
</dbReference>
<dbReference type="EMBL" id="SNZR01000011">
    <property type="protein sequence ID" value="TDR94040.1"/>
    <property type="molecule type" value="Genomic_DNA"/>
</dbReference>
<comment type="similarity">
    <text evidence="1 2">Belongs to the arylamine N-acetyltransferase family.</text>
</comment>
<accession>A0A4R7C643</accession>
<organism evidence="3 4">
    <name type="scientific">Enterovirga rhinocerotis</name>
    <dbReference type="NCBI Taxonomy" id="1339210"/>
    <lineage>
        <taxon>Bacteria</taxon>
        <taxon>Pseudomonadati</taxon>
        <taxon>Pseudomonadota</taxon>
        <taxon>Alphaproteobacteria</taxon>
        <taxon>Hyphomicrobiales</taxon>
        <taxon>Methylobacteriaceae</taxon>
        <taxon>Enterovirga</taxon>
    </lineage>
</organism>
<dbReference type="Proteomes" id="UP000295122">
    <property type="component" value="Unassembled WGS sequence"/>
</dbReference>
<dbReference type="Pfam" id="PF00797">
    <property type="entry name" value="Acetyltransf_2"/>
    <property type="match status" value="1"/>
</dbReference>
<evidence type="ECO:0000313" key="4">
    <source>
        <dbReference type="Proteomes" id="UP000295122"/>
    </source>
</evidence>
<sequence>MLSPADLDAYLDRIGYGGPVAPTRAALAELQLRHVLSIPFETLDSLSGRTPALDLPALLTKLVRSRRGGYCFEHNALFKAALEAFGFRPQPLLGRVLLGLPEDAQTPRTHLLLRIRCEGEDLVADTGFGGQVLTGPIRLEAGPVQETPHEPYRLDAREGAYMLRALVAGTWRALYRFTLDPAFPIDCEVGNHYVATHPHSGFTTTLVAALILPRGRLTLQNHRLTEHSLDAPSRSTEIGSDDELRDVLADRFGIEPDDATWSDAMRRMMR</sequence>
<dbReference type="OrthoDB" id="7181050at2"/>
<dbReference type="AlphaFoldDB" id="A0A4R7C643"/>
<name>A0A4R7C643_9HYPH</name>
<comment type="caution">
    <text evidence="3">The sequence shown here is derived from an EMBL/GenBank/DDBJ whole genome shotgun (WGS) entry which is preliminary data.</text>
</comment>
<dbReference type="RefSeq" id="WP_133768983.1">
    <property type="nucleotide sequence ID" value="NZ_SNZR01000011.1"/>
</dbReference>
<dbReference type="SUPFAM" id="SSF54001">
    <property type="entry name" value="Cysteine proteinases"/>
    <property type="match status" value="1"/>
</dbReference>
<proteinExistence type="inferred from homology"/>
<dbReference type="PANTHER" id="PTHR11786:SF0">
    <property type="entry name" value="ARYLAMINE N-ACETYLTRANSFERASE 4-RELATED"/>
    <property type="match status" value="1"/>
</dbReference>
<evidence type="ECO:0000256" key="2">
    <source>
        <dbReference type="RuleBase" id="RU003452"/>
    </source>
</evidence>